<dbReference type="GO" id="GO:0016301">
    <property type="term" value="F:kinase activity"/>
    <property type="evidence" value="ECO:0007669"/>
    <property type="project" value="UniProtKB-KW"/>
</dbReference>
<accession>A0A448K9I8</accession>
<evidence type="ECO:0000313" key="3">
    <source>
        <dbReference type="Proteomes" id="UP000276899"/>
    </source>
</evidence>
<gene>
    <name evidence="2" type="ORF">NCTC11923_00189</name>
</gene>
<sequence length="455" mass="51253">MPQSMQITAATIDPALLDLPWEIPLEEWPPEVLAALPRGLSRHIVRFVNLSERVIAVKEIGESVAYREYELLRDLVRLGAPCVQPTAVITGRTSRGGELLNSVLVTEHLSYSLPYRALFSQYMRPETATRLIDALAVLLVRLHLLGFYWGDVSLSNTLFRRDAGAFAAYLVDAETGELHTEGLTEGKRLYDIDVARTNIIGELMDLQAGALLEPTVDTIEVGDRIVSRYLELWEVLTAEESFSMGERWRVRSRIEKLNELGYDVGELTMSTDASGSHMSIQPKVVDAGHYHRQVMRLTGLDVQERQGQRMLNDLEAYRTITGRKEDPIELVAHSWLAEVFEPTILAVPAEMRRKLEPAEIFHEILEHRWYMSEARQHDVSMEAAVADYVSTVLPRHRDEQAYLGVGDTQEMEAIFGEEEPLPDDDAEFAALDEATAAEFEANPMGFTAGLRFKGE</sequence>
<evidence type="ECO:0000313" key="2">
    <source>
        <dbReference type="EMBL" id="VEG73582.1"/>
    </source>
</evidence>
<dbReference type="SUPFAM" id="SSF56112">
    <property type="entry name" value="Protein kinase-like (PK-like)"/>
    <property type="match status" value="1"/>
</dbReference>
<reference evidence="2 3" key="1">
    <citation type="submission" date="2018-12" db="EMBL/GenBank/DDBJ databases">
        <authorList>
            <consortium name="Pathogen Informatics"/>
        </authorList>
    </citation>
    <scope>NUCLEOTIDE SEQUENCE [LARGE SCALE GENOMIC DNA]</scope>
    <source>
        <strain evidence="2 3">NCTC11923</strain>
    </source>
</reference>
<proteinExistence type="predicted"/>
<feature type="domain" description="DUF4032" evidence="1">
    <location>
        <begin position="231"/>
        <end position="393"/>
    </location>
</feature>
<evidence type="ECO:0000259" key="1">
    <source>
        <dbReference type="Pfam" id="PF13224"/>
    </source>
</evidence>
<keyword evidence="2" id="KW-0418">Kinase</keyword>
<dbReference type="KEGG" id="asla:NCTC11923_00189"/>
<dbReference type="InterPro" id="IPR025111">
    <property type="entry name" value="DUF4032"/>
</dbReference>
<dbReference type="Pfam" id="PF13224">
    <property type="entry name" value="DUF4032"/>
    <property type="match status" value="1"/>
</dbReference>
<organism evidence="2 3">
    <name type="scientific">Actinomyces slackii</name>
    <dbReference type="NCBI Taxonomy" id="52774"/>
    <lineage>
        <taxon>Bacteria</taxon>
        <taxon>Bacillati</taxon>
        <taxon>Actinomycetota</taxon>
        <taxon>Actinomycetes</taxon>
        <taxon>Actinomycetales</taxon>
        <taxon>Actinomycetaceae</taxon>
        <taxon>Actinomyces</taxon>
    </lineage>
</organism>
<keyword evidence="3" id="KW-1185">Reference proteome</keyword>
<dbReference type="RefSeq" id="WP_026427828.1">
    <property type="nucleotide sequence ID" value="NZ_CBCRWE010000029.1"/>
</dbReference>
<dbReference type="InterPro" id="IPR011009">
    <property type="entry name" value="Kinase-like_dom_sf"/>
</dbReference>
<name>A0A448K9I8_9ACTO</name>
<dbReference type="AlphaFoldDB" id="A0A448K9I8"/>
<dbReference type="STRING" id="1278298.GCA_000428685_01048"/>
<dbReference type="EMBL" id="LR134363">
    <property type="protein sequence ID" value="VEG73582.1"/>
    <property type="molecule type" value="Genomic_DNA"/>
</dbReference>
<dbReference type="Proteomes" id="UP000276899">
    <property type="component" value="Chromosome"/>
</dbReference>
<keyword evidence="2" id="KW-0808">Transferase</keyword>
<protein>
    <submittedName>
        <fullName evidence="2">Lipopolysaccharide kinase (Kdo/WaaP) family</fullName>
    </submittedName>
</protein>
<dbReference type="Pfam" id="PF06293">
    <property type="entry name" value="Kdo"/>
    <property type="match status" value="1"/>
</dbReference>